<evidence type="ECO:0000313" key="3">
    <source>
        <dbReference type="EMBL" id="GGY68557.1"/>
    </source>
</evidence>
<dbReference type="EMBL" id="BMWV01000024">
    <property type="protein sequence ID" value="GGY68557.1"/>
    <property type="molecule type" value="Genomic_DNA"/>
</dbReference>
<evidence type="ECO:0008006" key="7">
    <source>
        <dbReference type="Google" id="ProtNLM"/>
    </source>
</evidence>
<keyword evidence="2" id="KW-1133">Transmembrane helix</keyword>
<evidence type="ECO:0000313" key="4">
    <source>
        <dbReference type="EMBL" id="QBI02705.1"/>
    </source>
</evidence>
<reference evidence="3" key="1">
    <citation type="journal article" date="2014" name="Int. J. Syst. Evol. Microbiol.">
        <title>Complete genome sequence of Corynebacterium casei LMG S-19264T (=DSM 44701T), isolated from a smear-ripened cheese.</title>
        <authorList>
            <consortium name="US DOE Joint Genome Institute (JGI-PGF)"/>
            <person name="Walter F."/>
            <person name="Albersmeier A."/>
            <person name="Kalinowski J."/>
            <person name="Ruckert C."/>
        </authorList>
    </citation>
    <scope>NUCLEOTIDE SEQUENCE</scope>
    <source>
        <strain evidence="3">KCTC 12343</strain>
    </source>
</reference>
<evidence type="ECO:0000313" key="6">
    <source>
        <dbReference type="Proteomes" id="UP000628442"/>
    </source>
</evidence>
<dbReference type="RefSeq" id="WP_131146816.1">
    <property type="nucleotide sequence ID" value="NZ_BMWV01000024.1"/>
</dbReference>
<feature type="transmembrane region" description="Helical" evidence="2">
    <location>
        <begin position="54"/>
        <end position="73"/>
    </location>
</feature>
<feature type="compositionally biased region" description="Low complexity" evidence="1">
    <location>
        <begin position="272"/>
        <end position="283"/>
    </location>
</feature>
<feature type="region of interest" description="Disordered" evidence="1">
    <location>
        <begin position="76"/>
        <end position="125"/>
    </location>
</feature>
<dbReference type="EMBL" id="CP036401">
    <property type="protein sequence ID" value="QBI02705.1"/>
    <property type="molecule type" value="Genomic_DNA"/>
</dbReference>
<gene>
    <name evidence="4" type="ORF">EYF70_19025</name>
    <name evidence="3" type="ORF">GCM10007387_58310</name>
</gene>
<feature type="region of interest" description="Disordered" evidence="1">
    <location>
        <begin position="1"/>
        <end position="53"/>
    </location>
</feature>
<protein>
    <recommendedName>
        <fullName evidence="7">Transcriptional regulator</fullName>
    </recommendedName>
</protein>
<dbReference type="Proteomes" id="UP000292307">
    <property type="component" value="Chromosome"/>
</dbReference>
<feature type="compositionally biased region" description="Basic residues" evidence="1">
    <location>
        <begin position="245"/>
        <end position="254"/>
    </location>
</feature>
<sequence>MPQNEEPGRTSRPSLLPEQAQQAPAGEDQSILSKLDGRASPSGSTHARRKQGRVAAGIAAVVVLGGGALAWAMQQDSAGNAVQVATAPAAPVQKAVPAPVPETSSGASADEPVQEAAPEQAPVAADSDVSAATILDEVPGAAVAGTAAGVAVAATALAARAPAGDNGKDELTALLEKPAATKEDTAKVTDKDDATKAADKNNAVKVVDKAAASRQAAAKKVAIARAERKARAKAAREKKTAIAATKKKTPAKTKPKVDTDAALLAALLAHSKASPAPRAAKPATDSKRCAPQTAAKCPPQPCESAAKPRNDCKGPAVAEISG</sequence>
<feature type="compositionally biased region" description="Basic and acidic residues" evidence="1">
    <location>
        <begin position="229"/>
        <end position="240"/>
    </location>
</feature>
<reference evidence="4 5" key="2">
    <citation type="submission" date="2019-02" db="EMBL/GenBank/DDBJ databases">
        <title>Draft Genome Sequences of Six Type Strains of the Genus Massilia.</title>
        <authorList>
            <person name="Miess H."/>
            <person name="Frediansyhah A."/>
            <person name="Gross H."/>
        </authorList>
    </citation>
    <scope>NUCLEOTIDE SEQUENCE [LARGE SCALE GENOMIC DNA]</scope>
    <source>
        <strain evidence="4 5">DSM 17472</strain>
    </source>
</reference>
<organism evidence="3 6">
    <name type="scientific">Pseudoduganella albidiflava</name>
    <dbReference type="NCBI Taxonomy" id="321983"/>
    <lineage>
        <taxon>Bacteria</taxon>
        <taxon>Pseudomonadati</taxon>
        <taxon>Pseudomonadota</taxon>
        <taxon>Betaproteobacteria</taxon>
        <taxon>Burkholderiales</taxon>
        <taxon>Oxalobacteraceae</taxon>
        <taxon>Telluria group</taxon>
        <taxon>Pseudoduganella</taxon>
    </lineage>
</organism>
<feature type="region of interest" description="Disordered" evidence="1">
    <location>
        <begin position="229"/>
        <end position="257"/>
    </location>
</feature>
<dbReference type="AlphaFoldDB" id="A0A411X1G2"/>
<keyword evidence="2" id="KW-0472">Membrane</keyword>
<dbReference type="Proteomes" id="UP000628442">
    <property type="component" value="Unassembled WGS sequence"/>
</dbReference>
<accession>A0A411X1G2</accession>
<keyword evidence="2" id="KW-0812">Transmembrane</keyword>
<evidence type="ECO:0000256" key="1">
    <source>
        <dbReference type="SAM" id="MobiDB-lite"/>
    </source>
</evidence>
<feature type="region of interest" description="Disordered" evidence="1">
    <location>
        <begin position="175"/>
        <end position="195"/>
    </location>
</feature>
<feature type="region of interest" description="Disordered" evidence="1">
    <location>
        <begin position="272"/>
        <end position="322"/>
    </location>
</feature>
<reference evidence="3" key="3">
    <citation type="submission" date="2022-12" db="EMBL/GenBank/DDBJ databases">
        <authorList>
            <person name="Sun Q."/>
            <person name="Kim S."/>
        </authorList>
    </citation>
    <scope>NUCLEOTIDE SEQUENCE</scope>
    <source>
        <strain evidence="3">KCTC 12343</strain>
    </source>
</reference>
<proteinExistence type="predicted"/>
<feature type="compositionally biased region" description="Low complexity" evidence="1">
    <location>
        <begin position="109"/>
        <end position="125"/>
    </location>
</feature>
<name>A0A411X1G2_9BURK</name>
<feature type="compositionally biased region" description="Low complexity" evidence="1">
    <location>
        <begin position="81"/>
        <end position="97"/>
    </location>
</feature>
<evidence type="ECO:0000313" key="5">
    <source>
        <dbReference type="Proteomes" id="UP000292307"/>
    </source>
</evidence>
<feature type="compositionally biased region" description="Basic and acidic residues" evidence="1">
    <location>
        <begin position="179"/>
        <end position="195"/>
    </location>
</feature>
<dbReference type="OrthoDB" id="10018293at2"/>
<keyword evidence="5" id="KW-1185">Reference proteome</keyword>
<evidence type="ECO:0000256" key="2">
    <source>
        <dbReference type="SAM" id="Phobius"/>
    </source>
</evidence>